<reference evidence="1" key="1">
    <citation type="submission" date="2021-05" db="EMBL/GenBank/DDBJ databases">
        <authorList>
            <person name="Scholz U."/>
            <person name="Mascher M."/>
            <person name="Fiebig A."/>
        </authorList>
    </citation>
    <scope>NUCLEOTIDE SEQUENCE [LARGE SCALE GENOMIC DNA]</scope>
</reference>
<proteinExistence type="predicted"/>
<evidence type="ECO:0000313" key="1">
    <source>
        <dbReference type="EnsemblPlants" id="AVESA.00010b.r2.1DG0165600.1.CDS"/>
    </source>
</evidence>
<accession>A0ACD5U1V8</accession>
<protein>
    <submittedName>
        <fullName evidence="1">Uncharacterized protein</fullName>
    </submittedName>
</protein>
<dbReference type="Proteomes" id="UP001732700">
    <property type="component" value="Chromosome 1D"/>
</dbReference>
<reference evidence="1" key="2">
    <citation type="submission" date="2025-09" db="UniProtKB">
        <authorList>
            <consortium name="EnsemblPlants"/>
        </authorList>
    </citation>
    <scope>IDENTIFICATION</scope>
</reference>
<keyword evidence="2" id="KW-1185">Reference proteome</keyword>
<sequence>MAEGKSCSMGNKVDHTSDQPCEVSYQYIKEITKDYDEGLIVGNGAFGTVYKGICKNGEEIAIKVLKNMSGIDNKEFQLEFENLRRLKHQNVVKLVGFCNEPEKVLVEHNGNQVVADKMHTALCFEYVHNGSLAKHIPDVGCSGLNWHMLYKIIKGFCQGLEYLRHGLEFSVWHLDLKPANILLDNNMIPKIADFGLSRLLGDENTRKTISSVGTRGYLPPEYIERGLITKEFDIFSLGVIIAKLMAGREDYSKIDSMTEKRFIKLVHENWRRKLCETLAPRQLEVYCEQVKICIRIAVQCMSRNRQERPTIQSIVTNLTRTEKFIGKPGLQREQFRLGEPSLREGSIYSTSPEMVAEATRGKTEKGKASTVSTEKEESPLQLLKKITNDFSDERIIGQDSLGILYKGILEDGEVIAVKKLAAHSRGHYNSSFIHEMENMMAVKHENTVQMVGFCREKHKKVVENNGSYITADVVEGLLCYEYLPKGSLRKNLFEESSSTDWETCFKIIKGICQGLHFLHSMPIGHVNLRTENIYLDNKMRPKIAGFGYSRLIGSGNEPVHQLIRTGRKGRKGRTSRTSSGYMAPEYLYRGESSDWSDIYSLGVLIIKISTRERNCDNIDQISERTSFESVRKTWTDEYIMSKYPSLHEGCLKQISACIQIGLRCVEFDRYKRPSMQNIVDRLHEISNIGSNSFLCLQSPHINFPIGPKRLTYSSVYLMNSTDDHIAFRLGTKIPRRYLTKLPFCGIVPPNCTYTLNVIMHKQKRPPPLDSDDSLTLQESIARRGNLDNVDPASVALFLDTAGDKVREVKVGVACEPLAETISNQIIDAQNYRELLSIDVHPTEPWILTSNQRGYVCIWNYQTQAEVNSVEVTREPVYSAKFIEREEWFVVGSGDGCIYVYNYNTMEEVDMIEAHDIHCIMCLAVNPTHSFVLSASDDHKIKLWDWTNEWQCTRTFDGHYGTVTQVMFNPRNSESFSSASLDHTVKIWNIRSETCNITWEGHPEGLLCLHYHPRYFQQFLISGSSDGAVKVWDLETDTCVDTLQGHREGLGALCWHPELRVIVTGSLDGTVQIWKSTSTTYRLENIIGLNLGAVNALGYLKGLTRIVVGCDQGIALMEINVL</sequence>
<evidence type="ECO:0000313" key="2">
    <source>
        <dbReference type="Proteomes" id="UP001732700"/>
    </source>
</evidence>
<organism evidence="1 2">
    <name type="scientific">Avena sativa</name>
    <name type="common">Oat</name>
    <dbReference type="NCBI Taxonomy" id="4498"/>
    <lineage>
        <taxon>Eukaryota</taxon>
        <taxon>Viridiplantae</taxon>
        <taxon>Streptophyta</taxon>
        <taxon>Embryophyta</taxon>
        <taxon>Tracheophyta</taxon>
        <taxon>Spermatophyta</taxon>
        <taxon>Magnoliopsida</taxon>
        <taxon>Liliopsida</taxon>
        <taxon>Poales</taxon>
        <taxon>Poaceae</taxon>
        <taxon>BOP clade</taxon>
        <taxon>Pooideae</taxon>
        <taxon>Poodae</taxon>
        <taxon>Poeae</taxon>
        <taxon>Poeae Chloroplast Group 1 (Aveneae type)</taxon>
        <taxon>Aveninae</taxon>
        <taxon>Avena</taxon>
    </lineage>
</organism>
<dbReference type="EnsemblPlants" id="AVESA.00010b.r2.1DG0165600.1">
    <property type="protein sequence ID" value="AVESA.00010b.r2.1DG0165600.1.CDS"/>
    <property type="gene ID" value="AVESA.00010b.r2.1DG0165600"/>
</dbReference>
<name>A0ACD5U1V8_AVESA</name>